<keyword evidence="2" id="KW-1133">Transmembrane helix</keyword>
<evidence type="ECO:0000313" key="5">
    <source>
        <dbReference type="Proteomes" id="UP000419743"/>
    </source>
</evidence>
<feature type="domain" description="Bacterial sugar transferase" evidence="3">
    <location>
        <begin position="10"/>
        <end position="181"/>
    </location>
</feature>
<comment type="caution">
    <text evidence="4">The sequence shown here is derived from an EMBL/GenBank/DDBJ whole genome shotgun (WGS) entry which is preliminary data.</text>
</comment>
<dbReference type="EMBL" id="CACRYJ010000032">
    <property type="protein sequence ID" value="VZO37212.1"/>
    <property type="molecule type" value="Genomic_DNA"/>
</dbReference>
<protein>
    <submittedName>
        <fullName evidence="4">Undecaprenyl phosphate N,N'-diacetylbacillosamine 1-phosphate transferase</fullName>
        <ecNumber evidence="4">2.7.8.36</ecNumber>
    </submittedName>
</protein>
<proteinExistence type="inferred from homology"/>
<organism evidence="4 5">
    <name type="scientific">Occultella aeris</name>
    <dbReference type="NCBI Taxonomy" id="2761496"/>
    <lineage>
        <taxon>Bacteria</taxon>
        <taxon>Bacillati</taxon>
        <taxon>Actinomycetota</taxon>
        <taxon>Actinomycetes</taxon>
        <taxon>Micrococcales</taxon>
        <taxon>Ruaniaceae</taxon>
        <taxon>Occultella</taxon>
    </lineage>
</organism>
<dbReference type="EC" id="2.7.8.36" evidence="4"/>
<name>A0A7M4DJJ2_9MICO</name>
<dbReference type="InterPro" id="IPR003362">
    <property type="entry name" value="Bact_transf"/>
</dbReference>
<keyword evidence="5" id="KW-1185">Reference proteome</keyword>
<feature type="transmembrane region" description="Helical" evidence="2">
    <location>
        <begin position="15"/>
        <end position="37"/>
    </location>
</feature>
<keyword evidence="2" id="KW-0472">Membrane</keyword>
<dbReference type="RefSeq" id="WP_156741064.1">
    <property type="nucleotide sequence ID" value="NZ_CACRYJ010000032.1"/>
</dbReference>
<sequence length="205" mass="23250">MSAGHYAPVKRFGDVVLSALALVLSAPIQLIVACLLVTTQGRPVLFRQTRPGLAEREFTLVKFRTMREPVYEKEPDALRITRTGRFLRETSLDELPTFYNVLVGHMSIVGPRPLLPEYLPLYTKDQRRRHDVRPGITGIAQLAGRNSVPWERRLELDVEYVERMSVLLDASIAVRTLHFVIRRRGVAEPGHATSSRFDEGPRTHA</sequence>
<evidence type="ECO:0000256" key="1">
    <source>
        <dbReference type="ARBA" id="ARBA00006464"/>
    </source>
</evidence>
<dbReference type="PANTHER" id="PTHR30576:SF8">
    <property type="entry name" value="UNDECAPRENYL-PHOSPHATE GALACTOSE PHOSPHOTRANSFERASE"/>
    <property type="match status" value="1"/>
</dbReference>
<accession>A0A7M4DJJ2</accession>
<gene>
    <name evidence="4" type="primary">pglC</name>
    <name evidence="4" type="ORF">HALOF300_02299</name>
</gene>
<keyword evidence="4" id="KW-0808">Transferase</keyword>
<dbReference type="GO" id="GO:0102334">
    <property type="term" value="F:N,N'-diacetylbacilliosaminyl-1-phosphate transferase activity"/>
    <property type="evidence" value="ECO:0007669"/>
    <property type="project" value="UniProtKB-EC"/>
</dbReference>
<evidence type="ECO:0000259" key="3">
    <source>
        <dbReference type="Pfam" id="PF02397"/>
    </source>
</evidence>
<evidence type="ECO:0000313" key="4">
    <source>
        <dbReference type="EMBL" id="VZO37212.1"/>
    </source>
</evidence>
<dbReference type="Proteomes" id="UP000419743">
    <property type="component" value="Unassembled WGS sequence"/>
</dbReference>
<dbReference type="AlphaFoldDB" id="A0A7M4DJJ2"/>
<keyword evidence="2" id="KW-0812">Transmembrane</keyword>
<dbReference type="Pfam" id="PF02397">
    <property type="entry name" value="Bac_transf"/>
    <property type="match status" value="1"/>
</dbReference>
<reference evidence="4 5" key="1">
    <citation type="submission" date="2019-11" db="EMBL/GenBank/DDBJ databases">
        <authorList>
            <person name="Criscuolo A."/>
        </authorList>
    </citation>
    <scope>NUCLEOTIDE SEQUENCE [LARGE SCALE GENOMIC DNA]</scope>
    <source>
        <strain evidence="4">CIP111667</strain>
    </source>
</reference>
<dbReference type="PANTHER" id="PTHR30576">
    <property type="entry name" value="COLANIC BIOSYNTHESIS UDP-GLUCOSE LIPID CARRIER TRANSFERASE"/>
    <property type="match status" value="1"/>
</dbReference>
<comment type="similarity">
    <text evidence="1">Belongs to the bacterial sugar transferase family.</text>
</comment>
<evidence type="ECO:0000256" key="2">
    <source>
        <dbReference type="SAM" id="Phobius"/>
    </source>
</evidence>